<sequence length="581" mass="64242">MESEDLIKLPASRPEIGDDGPCESGYEAIETDSELKNEVTRDAPGNILDNPCDPDYEAIEADSLPLNFDVNDEINGEASETIFYGDHEIVESPLTTDVEKDADNNTPAMAVDVKLAEAVEVLNEVSSFSYVNTENGSIAVQRESILSNNKKNETLFSGREIDTIQLSGVKRPRLTVDEQQPSVHVIYSSLTRESKRKLEELLQQWSRWHAQSCSSANDSNVVLESGEETFFPALNVGLDKSSAVTFWVDNQTMIQSGKEVIPLDGTSVPLYDRGYALALTSGEGTSSLDGGVEKLDTSRCFNCSSYSHALKDCPKPRNTVAVNNARKQHRSLRNQHANSRNSTRYYQSSRGGKYDGLMPGVLDPETRQLLGLGELDPPPWLNRMREIGYPPGYLDPDEDDQPSGITIFGDESNKEEGEEGEILDASYTAEPSKKKSVDFPGINAPIPENADGWLWAATSSSSFNPSRDRDRSHRRYNNNPISENLSIRGHHHEPRWPRDVEDDGPPGCDPGTSPSLANHFSRRHSDYDPSYTSPSPRGGPSAPWSPNHGRSSYDRGRRSPLVQDGSPKYGQSGNYPYSHSR</sequence>
<evidence type="ECO:0000256" key="2">
    <source>
        <dbReference type="ARBA" id="ARBA00007497"/>
    </source>
</evidence>
<evidence type="ECO:0000256" key="7">
    <source>
        <dbReference type="PROSITE-ProRule" id="PRU00047"/>
    </source>
</evidence>
<feature type="compositionally biased region" description="Polar residues" evidence="8">
    <location>
        <begin position="569"/>
        <end position="581"/>
    </location>
</feature>
<evidence type="ECO:0000256" key="3">
    <source>
        <dbReference type="ARBA" id="ARBA00022723"/>
    </source>
</evidence>
<comment type="subcellular location">
    <subcellularLocation>
        <location evidence="1">Nucleus</location>
        <location evidence="1">Nucleoplasm</location>
    </subcellularLocation>
</comment>
<comment type="caution">
    <text evidence="10">The sequence shown here is derived from an EMBL/GenBank/DDBJ whole genome shotgun (WGS) entry which is preliminary data.</text>
</comment>
<dbReference type="AlphaFoldDB" id="A0ABD3RLE9"/>
<keyword evidence="6" id="KW-0539">Nucleus</keyword>
<reference evidence="10 11" key="1">
    <citation type="submission" date="2024-12" db="EMBL/GenBank/DDBJ databases">
        <title>The unique morphological basis and parallel evolutionary history of personate flowers in Penstemon.</title>
        <authorList>
            <person name="Depatie T.H."/>
            <person name="Wessinger C.A."/>
        </authorList>
    </citation>
    <scope>NUCLEOTIDE SEQUENCE [LARGE SCALE GENOMIC DNA]</scope>
    <source>
        <strain evidence="10">WTNN_2</strain>
        <tissue evidence="10">Leaf</tissue>
    </source>
</reference>
<dbReference type="GO" id="GO:0005654">
    <property type="term" value="C:nucleoplasm"/>
    <property type="evidence" value="ECO:0007669"/>
    <property type="project" value="UniProtKB-SubCell"/>
</dbReference>
<dbReference type="Pfam" id="PF04046">
    <property type="entry name" value="PSP"/>
    <property type="match status" value="1"/>
</dbReference>
<protein>
    <recommendedName>
        <fullName evidence="9">CCHC-type domain-containing protein</fullName>
    </recommendedName>
</protein>
<evidence type="ECO:0000313" key="10">
    <source>
        <dbReference type="EMBL" id="KAL3813539.1"/>
    </source>
</evidence>
<feature type="region of interest" description="Disordered" evidence="8">
    <location>
        <begin position="328"/>
        <end position="350"/>
    </location>
</feature>
<gene>
    <name evidence="10" type="ORF">ACJIZ3_014807</name>
</gene>
<dbReference type="PANTHER" id="PTHR13316">
    <property type="entry name" value="ZINC FINGER, CCHC DOMAIN CONTAINING 8"/>
    <property type="match status" value="1"/>
</dbReference>
<dbReference type="PROSITE" id="PS50158">
    <property type="entry name" value="ZF_CCHC"/>
    <property type="match status" value="1"/>
</dbReference>
<dbReference type="InterPro" id="IPR052115">
    <property type="entry name" value="NEXT_complex_subunit_ZCCHC8"/>
</dbReference>
<dbReference type="InterPro" id="IPR036875">
    <property type="entry name" value="Znf_CCHC_sf"/>
</dbReference>
<feature type="region of interest" description="Disordered" evidence="8">
    <location>
        <begin position="388"/>
        <end position="419"/>
    </location>
</feature>
<keyword evidence="3" id="KW-0479">Metal-binding</keyword>
<organism evidence="10 11">
    <name type="scientific">Penstemon smallii</name>
    <dbReference type="NCBI Taxonomy" id="265156"/>
    <lineage>
        <taxon>Eukaryota</taxon>
        <taxon>Viridiplantae</taxon>
        <taxon>Streptophyta</taxon>
        <taxon>Embryophyta</taxon>
        <taxon>Tracheophyta</taxon>
        <taxon>Spermatophyta</taxon>
        <taxon>Magnoliopsida</taxon>
        <taxon>eudicotyledons</taxon>
        <taxon>Gunneridae</taxon>
        <taxon>Pentapetalae</taxon>
        <taxon>asterids</taxon>
        <taxon>lamiids</taxon>
        <taxon>Lamiales</taxon>
        <taxon>Plantaginaceae</taxon>
        <taxon>Cheloneae</taxon>
        <taxon>Penstemon</taxon>
    </lineage>
</organism>
<evidence type="ECO:0000259" key="9">
    <source>
        <dbReference type="PROSITE" id="PS50158"/>
    </source>
</evidence>
<dbReference type="GO" id="GO:0008270">
    <property type="term" value="F:zinc ion binding"/>
    <property type="evidence" value="ECO:0007669"/>
    <property type="project" value="UniProtKB-KW"/>
</dbReference>
<evidence type="ECO:0000313" key="11">
    <source>
        <dbReference type="Proteomes" id="UP001634393"/>
    </source>
</evidence>
<feature type="compositionally biased region" description="Polar residues" evidence="8">
    <location>
        <begin position="334"/>
        <end position="350"/>
    </location>
</feature>
<feature type="region of interest" description="Disordered" evidence="8">
    <location>
        <begin position="1"/>
        <end position="22"/>
    </location>
</feature>
<proteinExistence type="inferred from homology"/>
<dbReference type="InterPro" id="IPR001878">
    <property type="entry name" value="Znf_CCHC"/>
</dbReference>
<name>A0ABD3RLE9_9LAMI</name>
<dbReference type="PANTHER" id="PTHR13316:SF0">
    <property type="entry name" value="ZINC FINGER CCHC DOMAIN-CONTAINING PROTEIN 8"/>
    <property type="match status" value="1"/>
</dbReference>
<feature type="region of interest" description="Disordered" evidence="8">
    <location>
        <begin position="461"/>
        <end position="581"/>
    </location>
</feature>
<dbReference type="SMART" id="SM00581">
    <property type="entry name" value="PSP"/>
    <property type="match status" value="1"/>
</dbReference>
<dbReference type="SUPFAM" id="SSF57756">
    <property type="entry name" value="Retrovirus zinc finger-like domains"/>
    <property type="match status" value="1"/>
</dbReference>
<keyword evidence="11" id="KW-1185">Reference proteome</keyword>
<dbReference type="InterPro" id="IPR006568">
    <property type="entry name" value="PSP_pro-rich"/>
</dbReference>
<feature type="domain" description="CCHC-type" evidence="9">
    <location>
        <begin position="299"/>
        <end position="315"/>
    </location>
</feature>
<evidence type="ECO:0000256" key="8">
    <source>
        <dbReference type="SAM" id="MobiDB-lite"/>
    </source>
</evidence>
<dbReference type="EMBL" id="JBJXBP010000008">
    <property type="protein sequence ID" value="KAL3813539.1"/>
    <property type="molecule type" value="Genomic_DNA"/>
</dbReference>
<keyword evidence="4 7" id="KW-0863">Zinc-finger</keyword>
<evidence type="ECO:0000256" key="4">
    <source>
        <dbReference type="ARBA" id="ARBA00022771"/>
    </source>
</evidence>
<evidence type="ECO:0000256" key="6">
    <source>
        <dbReference type="ARBA" id="ARBA00023242"/>
    </source>
</evidence>
<dbReference type="Proteomes" id="UP001634393">
    <property type="component" value="Unassembled WGS sequence"/>
</dbReference>
<evidence type="ECO:0000256" key="1">
    <source>
        <dbReference type="ARBA" id="ARBA00004642"/>
    </source>
</evidence>
<evidence type="ECO:0000256" key="5">
    <source>
        <dbReference type="ARBA" id="ARBA00022833"/>
    </source>
</evidence>
<comment type="similarity">
    <text evidence="2">Belongs to the ZCCHC8 family.</text>
</comment>
<accession>A0ABD3RLE9</accession>
<keyword evidence="5" id="KW-0862">Zinc</keyword>